<protein>
    <recommendedName>
        <fullName evidence="4">C2H2-type domain-containing protein</fullName>
    </recommendedName>
</protein>
<name>A0A0D2A7E0_9EURO</name>
<keyword evidence="3" id="KW-0812">Transmembrane</keyword>
<organism evidence="5 6">
    <name type="scientific">Exophiala oligosperma</name>
    <dbReference type="NCBI Taxonomy" id="215243"/>
    <lineage>
        <taxon>Eukaryota</taxon>
        <taxon>Fungi</taxon>
        <taxon>Dikarya</taxon>
        <taxon>Ascomycota</taxon>
        <taxon>Pezizomycotina</taxon>
        <taxon>Eurotiomycetes</taxon>
        <taxon>Chaetothyriomycetidae</taxon>
        <taxon>Chaetothyriales</taxon>
        <taxon>Herpotrichiellaceae</taxon>
        <taxon>Exophiala</taxon>
    </lineage>
</organism>
<dbReference type="PANTHER" id="PTHR37535">
    <property type="entry name" value="FLUG DOMAIN PROTEIN"/>
    <property type="match status" value="1"/>
</dbReference>
<dbReference type="HOGENOM" id="CLU_015282_2_0_1"/>
<evidence type="ECO:0000313" key="5">
    <source>
        <dbReference type="EMBL" id="KIW36251.1"/>
    </source>
</evidence>
<gene>
    <name evidence="5" type="ORF">PV06_11472</name>
</gene>
<dbReference type="InterPro" id="IPR021842">
    <property type="entry name" value="DUF3435"/>
</dbReference>
<feature type="domain" description="C2H2-type" evidence="4">
    <location>
        <begin position="711"/>
        <end position="732"/>
    </location>
</feature>
<keyword evidence="3" id="KW-1133">Transmembrane helix</keyword>
<dbReference type="Pfam" id="PF11917">
    <property type="entry name" value="DUF3435"/>
    <property type="match status" value="1"/>
</dbReference>
<evidence type="ECO:0000256" key="3">
    <source>
        <dbReference type="SAM" id="Phobius"/>
    </source>
</evidence>
<feature type="transmembrane region" description="Helical" evidence="3">
    <location>
        <begin position="233"/>
        <end position="249"/>
    </location>
</feature>
<reference evidence="5 6" key="1">
    <citation type="submission" date="2015-01" db="EMBL/GenBank/DDBJ databases">
        <title>The Genome Sequence of Exophiala oligosperma CBS72588.</title>
        <authorList>
            <consortium name="The Broad Institute Genomics Platform"/>
            <person name="Cuomo C."/>
            <person name="de Hoog S."/>
            <person name="Gorbushina A."/>
            <person name="Stielow B."/>
            <person name="Teixiera M."/>
            <person name="Abouelleil A."/>
            <person name="Chapman S.B."/>
            <person name="Priest M."/>
            <person name="Young S.K."/>
            <person name="Wortman J."/>
            <person name="Nusbaum C."/>
            <person name="Birren B."/>
        </authorList>
    </citation>
    <scope>NUCLEOTIDE SEQUENCE [LARGE SCALE GENOMIC DNA]</scope>
    <source>
        <strain evidence="5 6">CBS 72588</strain>
    </source>
</reference>
<proteinExistence type="predicted"/>
<feature type="compositionally biased region" description="Low complexity" evidence="2">
    <location>
        <begin position="10"/>
        <end position="19"/>
    </location>
</feature>
<evidence type="ECO:0000256" key="1">
    <source>
        <dbReference type="SAM" id="Coils"/>
    </source>
</evidence>
<dbReference type="VEuPathDB" id="FungiDB:PV06_11472"/>
<dbReference type="AlphaFoldDB" id="A0A0D2A7E0"/>
<keyword evidence="1" id="KW-0175">Coiled coil</keyword>
<feature type="region of interest" description="Disordered" evidence="2">
    <location>
        <begin position="1"/>
        <end position="26"/>
    </location>
</feature>
<dbReference type="GeneID" id="27363546"/>
<accession>A0A0D2A7E0</accession>
<keyword evidence="6" id="KW-1185">Reference proteome</keyword>
<dbReference type="RefSeq" id="XP_016256467.1">
    <property type="nucleotide sequence ID" value="XM_016413157.1"/>
</dbReference>
<evidence type="ECO:0000259" key="4">
    <source>
        <dbReference type="PROSITE" id="PS00028"/>
    </source>
</evidence>
<dbReference type="PANTHER" id="PTHR37535:SF2">
    <property type="entry name" value="FINGER DOMAIN PROTEIN, PUTATIVE (AFU_ORTHOLOGUE AFUA_6G09300)-RELATED"/>
    <property type="match status" value="1"/>
</dbReference>
<feature type="coiled-coil region" evidence="1">
    <location>
        <begin position="513"/>
        <end position="540"/>
    </location>
</feature>
<keyword evidence="3" id="KW-0472">Membrane</keyword>
<dbReference type="InterPro" id="IPR013087">
    <property type="entry name" value="Znf_C2H2_type"/>
</dbReference>
<dbReference type="Proteomes" id="UP000053342">
    <property type="component" value="Unassembled WGS sequence"/>
</dbReference>
<dbReference type="STRING" id="215243.A0A0D2A7E0"/>
<dbReference type="EMBL" id="KN847365">
    <property type="protein sequence ID" value="KIW36251.1"/>
    <property type="molecule type" value="Genomic_DNA"/>
</dbReference>
<sequence length="736" mass="83808">MSRHQRCLTDPADSDASFSPDDDDELFELDNFEGVSDSDATTVEDLDVDDDLDAEIDVEDQMQLFGGNVHPPEYYQRAVEEFNESAFDCEDYSSGTNLLLDTVEEQWRSYCNVLQREPQQCFGSLSIRLLYNFFDWKLNQKVNKDGRKLRGTKKKSSLGTYWKIFRLVVERAVSDKIDPKLNRSMHKVLRALAKKHGLSDQRRANRCMTVDNLKQQIETTLSTTKKSFKLGELRILAVLFLLLLAPAGARPTSILRLRFADILVVLSRDPEGGPHNLLIKFTLAFTKTYLGEKDAKTYPLPETLFDESLLLSPHVFLLGILFRHRAFRAPSLTSPHHLDNLDIHPGELEMLLPLREDLNGIYVFRRAVQTLTGYDISDNQAISYAMMAAWIRRIGEILGLEIPTIPYNLRYNAANEWTSSPDVSEALRNLAMDHANSVPLQRHYLGRELDKDLFSILKGTKSQHALVKQSCSVGHSISKRRPIDLTPEQAASVNSHPLIRRLTRGLQAFRRGSQQYKEARRLLRNEKQRLKRELKQKIRDDWTAEQAVDDIERQLKGLGFAKPTAHTSCRPQRPAQKRLVEALAAPAVTDLDGQYRRRNHAVDAVVAYCVVEEGCTVPRRLATSTVPARRCPSPDPPADNLVRAATMSVFVRSVKERPRRCFLCVGKAIFLSLDDPHIEDLVREFYTSGDLSKHFRRKHLSKLQAGDSSHCRVCDMTLQHKMHLQNHALKIHGTVS</sequence>
<evidence type="ECO:0000313" key="6">
    <source>
        <dbReference type="Proteomes" id="UP000053342"/>
    </source>
</evidence>
<dbReference type="OrthoDB" id="3544487at2759"/>
<evidence type="ECO:0000256" key="2">
    <source>
        <dbReference type="SAM" id="MobiDB-lite"/>
    </source>
</evidence>
<dbReference type="PROSITE" id="PS00028">
    <property type="entry name" value="ZINC_FINGER_C2H2_1"/>
    <property type="match status" value="1"/>
</dbReference>